<keyword evidence="1" id="KW-1133">Transmembrane helix</keyword>
<comment type="caution">
    <text evidence="2">The sequence shown here is derived from an EMBL/GenBank/DDBJ whole genome shotgun (WGS) entry which is preliminary data.</text>
</comment>
<accession>A0A1S9RFP1</accession>
<sequence>MPAVTMSSRAQADSLISITKRSNWASREPGVILVFCIVFLVGLGIVALFAYRKWMAVKAKKQSFETTAA</sequence>
<proteinExistence type="predicted"/>
<dbReference type="AlphaFoldDB" id="A0A1S9RFP1"/>
<dbReference type="GO" id="GO:0030234">
    <property type="term" value="F:enzyme regulator activity"/>
    <property type="evidence" value="ECO:0007669"/>
    <property type="project" value="InterPro"/>
</dbReference>
<dbReference type="Proteomes" id="UP000190744">
    <property type="component" value="Unassembled WGS sequence"/>
</dbReference>
<protein>
    <submittedName>
        <fullName evidence="2">Uncharacterized protein</fullName>
    </submittedName>
</protein>
<evidence type="ECO:0000313" key="2">
    <source>
        <dbReference type="EMBL" id="OOQ84352.1"/>
    </source>
</evidence>
<feature type="transmembrane region" description="Helical" evidence="1">
    <location>
        <begin position="30"/>
        <end position="51"/>
    </location>
</feature>
<dbReference type="InterPro" id="IPR012589">
    <property type="entry name" value="Pmp1/Pmp2"/>
</dbReference>
<reference evidence="3" key="1">
    <citation type="submission" date="2015-09" db="EMBL/GenBank/DDBJ databases">
        <authorList>
            <person name="Fill T.P."/>
            <person name="Baretta J.F."/>
            <person name="de Almeida L.G."/>
            <person name="Rocha M."/>
            <person name="de Souza D.H."/>
            <person name="Malavazi I."/>
            <person name="Cerdeira L.T."/>
            <person name="Hong H."/>
            <person name="Samborskyy M."/>
            <person name="de Vasconcelos A.T."/>
            <person name="Leadlay P."/>
            <person name="Rodrigues-Filho E."/>
        </authorList>
    </citation>
    <scope>NUCLEOTIDE SEQUENCE [LARGE SCALE GENOMIC DNA]</scope>
    <source>
        <strain evidence="3">LaBioMMi 136</strain>
    </source>
</reference>
<keyword evidence="1" id="KW-0472">Membrane</keyword>
<keyword evidence="1" id="KW-0812">Transmembrane</keyword>
<name>A0A1S9RFP1_PENBI</name>
<gene>
    <name evidence="2" type="ORF">PEBR_30582</name>
</gene>
<evidence type="ECO:0000313" key="3">
    <source>
        <dbReference type="Proteomes" id="UP000190744"/>
    </source>
</evidence>
<evidence type="ECO:0000256" key="1">
    <source>
        <dbReference type="SAM" id="Phobius"/>
    </source>
</evidence>
<organism evidence="2 3">
    <name type="scientific">Penicillium brasilianum</name>
    <dbReference type="NCBI Taxonomy" id="104259"/>
    <lineage>
        <taxon>Eukaryota</taxon>
        <taxon>Fungi</taxon>
        <taxon>Dikarya</taxon>
        <taxon>Ascomycota</taxon>
        <taxon>Pezizomycotina</taxon>
        <taxon>Eurotiomycetes</taxon>
        <taxon>Eurotiomycetidae</taxon>
        <taxon>Eurotiales</taxon>
        <taxon>Aspergillaceae</taxon>
        <taxon>Penicillium</taxon>
    </lineage>
</organism>
<dbReference type="Pfam" id="PF08114">
    <property type="entry name" value="PMP1_2"/>
    <property type="match status" value="1"/>
</dbReference>
<dbReference type="EMBL" id="LJBN01000182">
    <property type="protein sequence ID" value="OOQ84352.1"/>
    <property type="molecule type" value="Genomic_DNA"/>
</dbReference>